<reference evidence="5 6" key="1">
    <citation type="journal article" date="2024" name="Science">
        <title>Giant polyketide synthase enzymes in the biosynthesis of giant marine polyether toxins.</title>
        <authorList>
            <person name="Fallon T.R."/>
            <person name="Shende V.V."/>
            <person name="Wierzbicki I.H."/>
            <person name="Pendleton A.L."/>
            <person name="Watervoot N.F."/>
            <person name="Auber R.P."/>
            <person name="Gonzalez D.J."/>
            <person name="Wisecaver J.H."/>
            <person name="Moore B.S."/>
        </authorList>
    </citation>
    <scope>NUCLEOTIDE SEQUENCE [LARGE SCALE GENOMIC DNA]</scope>
    <source>
        <strain evidence="5 6">12B1</strain>
    </source>
</reference>
<dbReference type="AlphaFoldDB" id="A0AB34K0M9"/>
<dbReference type="PANTHER" id="PTHR43137">
    <property type="entry name" value="DIHYDROOROTASE"/>
    <property type="match status" value="1"/>
</dbReference>
<protein>
    <recommendedName>
        <fullName evidence="7">Dihydroorotase</fullName>
    </recommendedName>
</protein>
<keyword evidence="6" id="KW-1185">Reference proteome</keyword>
<dbReference type="SUPFAM" id="SSF51556">
    <property type="entry name" value="Metallo-dependent hydrolases"/>
    <property type="match status" value="1"/>
</dbReference>
<evidence type="ECO:0008006" key="7">
    <source>
        <dbReference type="Google" id="ProtNLM"/>
    </source>
</evidence>
<dbReference type="EMBL" id="JBGBPQ010000003">
    <property type="protein sequence ID" value="KAL1526480.1"/>
    <property type="molecule type" value="Genomic_DNA"/>
</dbReference>
<dbReference type="HAMAP" id="MF_00219">
    <property type="entry name" value="PyrC_classII"/>
    <property type="match status" value="1"/>
</dbReference>
<evidence type="ECO:0000313" key="6">
    <source>
        <dbReference type="Proteomes" id="UP001515480"/>
    </source>
</evidence>
<dbReference type="InterPro" id="IPR004721">
    <property type="entry name" value="DHOdimr"/>
</dbReference>
<keyword evidence="2" id="KW-0378">Hydrolase</keyword>
<dbReference type="GO" id="GO:0006221">
    <property type="term" value="P:pyrimidine nucleotide biosynthetic process"/>
    <property type="evidence" value="ECO:0007669"/>
    <property type="project" value="UniProtKB-KW"/>
</dbReference>
<dbReference type="Gene3D" id="3.20.20.140">
    <property type="entry name" value="Metal-dependent hydrolases"/>
    <property type="match status" value="1"/>
</dbReference>
<evidence type="ECO:0000256" key="2">
    <source>
        <dbReference type="ARBA" id="ARBA00022801"/>
    </source>
</evidence>
<dbReference type="GO" id="GO:0004151">
    <property type="term" value="F:dihydroorotase activity"/>
    <property type="evidence" value="ECO:0007669"/>
    <property type="project" value="InterPro"/>
</dbReference>
<dbReference type="NCBIfam" id="TIGR00856">
    <property type="entry name" value="pyrC_dimer"/>
    <property type="match status" value="1"/>
</dbReference>
<organism evidence="5 6">
    <name type="scientific">Prymnesium parvum</name>
    <name type="common">Toxic golden alga</name>
    <dbReference type="NCBI Taxonomy" id="97485"/>
    <lineage>
        <taxon>Eukaryota</taxon>
        <taxon>Haptista</taxon>
        <taxon>Haptophyta</taxon>
        <taxon>Prymnesiophyceae</taxon>
        <taxon>Prymnesiales</taxon>
        <taxon>Prymnesiaceae</taxon>
        <taxon>Prymnesium</taxon>
    </lineage>
</organism>
<dbReference type="GO" id="GO:0006207">
    <property type="term" value="P:'de novo' pyrimidine nucleobase biosynthetic process"/>
    <property type="evidence" value="ECO:0007669"/>
    <property type="project" value="TreeGrafter"/>
</dbReference>
<name>A0AB34K0M9_PRYPA</name>
<gene>
    <name evidence="5" type="ORF">AB1Y20_015190</name>
</gene>
<keyword evidence="1" id="KW-0479">Metal-binding</keyword>
<evidence type="ECO:0000313" key="5">
    <source>
        <dbReference type="EMBL" id="KAL1526480.1"/>
    </source>
</evidence>
<keyword evidence="3" id="KW-0862">Zinc</keyword>
<dbReference type="PIRSF" id="PIRSF001237">
    <property type="entry name" value="DHOdimr"/>
    <property type="match status" value="1"/>
</dbReference>
<dbReference type="GO" id="GO:0005737">
    <property type="term" value="C:cytoplasm"/>
    <property type="evidence" value="ECO:0007669"/>
    <property type="project" value="TreeGrafter"/>
</dbReference>
<evidence type="ECO:0000256" key="1">
    <source>
        <dbReference type="ARBA" id="ARBA00022723"/>
    </source>
</evidence>
<dbReference type="PROSITE" id="PS00483">
    <property type="entry name" value="DIHYDROOROTASE_2"/>
    <property type="match status" value="1"/>
</dbReference>
<evidence type="ECO:0000256" key="4">
    <source>
        <dbReference type="ARBA" id="ARBA00022975"/>
    </source>
</evidence>
<keyword evidence="4" id="KW-0665">Pyrimidine biosynthesis</keyword>
<dbReference type="GO" id="GO:0046872">
    <property type="term" value="F:metal ion binding"/>
    <property type="evidence" value="ECO:0007669"/>
    <property type="project" value="UniProtKB-KW"/>
</dbReference>
<dbReference type="InterPro" id="IPR002195">
    <property type="entry name" value="Dihydroorotase_CS"/>
</dbReference>
<dbReference type="Proteomes" id="UP001515480">
    <property type="component" value="Unassembled WGS sequence"/>
</dbReference>
<dbReference type="InterPro" id="IPR032466">
    <property type="entry name" value="Metal_Hydrolase"/>
</dbReference>
<comment type="caution">
    <text evidence="5">The sequence shown here is derived from an EMBL/GenBank/DDBJ whole genome shotgun (WGS) entry which is preliminary data.</text>
</comment>
<sequence>MAEAQQLSLIAPDDFHHHLRDGAVLSDTANAAARQFSRALVMPNLVPPVTTAAAASEYKTRILSALSPEARAADRFRPLMTMYLTDETTPEEIKQCFVGGDVKAVKLYPAGATTNSASGVTDYEKITPALQAMQHYGLPLCIHGEVTDPAVDIFDRERVFIEKKLPDLLQRASQLRVVLEHMTTKEAAQFVLSAGPNVAATITPQHLLVNRNAMLAGGIRPHLYCLPILKTEEDRVALVGAATSGHPRIFLGTDSAPHAIGKKEAACGCAGVFSAHSAIELYAEAFEQAGALDKLEAFSSVNGAAFYGLEVNQHKVTLALEPWKVPDSVPFGDSVVVPFGAGTTLRWKLQHSW</sequence>
<evidence type="ECO:0000256" key="3">
    <source>
        <dbReference type="ARBA" id="ARBA00022833"/>
    </source>
</evidence>
<dbReference type="PANTHER" id="PTHR43137:SF1">
    <property type="entry name" value="DIHYDROOROTASE"/>
    <property type="match status" value="1"/>
</dbReference>
<dbReference type="CDD" id="cd01294">
    <property type="entry name" value="DHOase"/>
    <property type="match status" value="1"/>
</dbReference>
<proteinExistence type="inferred from homology"/>
<accession>A0AB34K0M9</accession>